<proteinExistence type="inferred from homology"/>
<organism evidence="6 7">
    <name type="scientific">Streptomyces boncukensis</name>
    <dbReference type="NCBI Taxonomy" id="2711219"/>
    <lineage>
        <taxon>Bacteria</taxon>
        <taxon>Bacillati</taxon>
        <taxon>Actinomycetota</taxon>
        <taxon>Actinomycetes</taxon>
        <taxon>Kitasatosporales</taxon>
        <taxon>Streptomycetaceae</taxon>
        <taxon>Streptomyces</taxon>
    </lineage>
</organism>
<dbReference type="Proteomes" id="UP000477722">
    <property type="component" value="Unassembled WGS sequence"/>
</dbReference>
<dbReference type="SUPFAM" id="SSF53850">
    <property type="entry name" value="Periplasmic binding protein-like II"/>
    <property type="match status" value="1"/>
</dbReference>
<dbReference type="InterPro" id="IPR005119">
    <property type="entry name" value="LysR_subst-bd"/>
</dbReference>
<evidence type="ECO:0000259" key="5">
    <source>
        <dbReference type="PROSITE" id="PS50931"/>
    </source>
</evidence>
<dbReference type="Pfam" id="PF03466">
    <property type="entry name" value="LysR_substrate"/>
    <property type="match status" value="1"/>
</dbReference>
<dbReference type="Gene3D" id="3.40.190.290">
    <property type="match status" value="1"/>
</dbReference>
<dbReference type="GO" id="GO:0003700">
    <property type="term" value="F:DNA-binding transcription factor activity"/>
    <property type="evidence" value="ECO:0007669"/>
    <property type="project" value="InterPro"/>
</dbReference>
<evidence type="ECO:0000256" key="1">
    <source>
        <dbReference type="ARBA" id="ARBA00009437"/>
    </source>
</evidence>
<keyword evidence="7" id="KW-1185">Reference proteome</keyword>
<keyword evidence="4" id="KW-0804">Transcription</keyword>
<dbReference type="AlphaFoldDB" id="A0A6G4WS86"/>
<dbReference type="GO" id="GO:0032993">
    <property type="term" value="C:protein-DNA complex"/>
    <property type="evidence" value="ECO:0007669"/>
    <property type="project" value="TreeGrafter"/>
</dbReference>
<reference evidence="6 7" key="1">
    <citation type="submission" date="2020-02" db="EMBL/GenBank/DDBJ databases">
        <title>Whole-genome analyses of novel actinobacteria.</title>
        <authorList>
            <person name="Sahin N."/>
            <person name="Tatar D."/>
        </authorList>
    </citation>
    <scope>NUCLEOTIDE SEQUENCE [LARGE SCALE GENOMIC DNA]</scope>
    <source>
        <strain evidence="6 7">SB3404</strain>
    </source>
</reference>
<dbReference type="EMBL" id="JAAKZZ010000018">
    <property type="protein sequence ID" value="NGO67414.1"/>
    <property type="molecule type" value="Genomic_DNA"/>
</dbReference>
<dbReference type="RefSeq" id="WP_165297073.1">
    <property type="nucleotide sequence ID" value="NZ_JAAKZZ010000018.1"/>
</dbReference>
<dbReference type="FunFam" id="1.10.10.10:FF:000001">
    <property type="entry name" value="LysR family transcriptional regulator"/>
    <property type="match status" value="1"/>
</dbReference>
<dbReference type="SUPFAM" id="SSF46785">
    <property type="entry name" value="Winged helix' DNA-binding domain"/>
    <property type="match status" value="1"/>
</dbReference>
<dbReference type="InterPro" id="IPR000847">
    <property type="entry name" value="LysR_HTH_N"/>
</dbReference>
<keyword evidence="2" id="KW-0805">Transcription regulation</keyword>
<evidence type="ECO:0000256" key="3">
    <source>
        <dbReference type="ARBA" id="ARBA00023125"/>
    </source>
</evidence>
<evidence type="ECO:0000256" key="4">
    <source>
        <dbReference type="ARBA" id="ARBA00023163"/>
    </source>
</evidence>
<dbReference type="PROSITE" id="PS50931">
    <property type="entry name" value="HTH_LYSR"/>
    <property type="match status" value="1"/>
</dbReference>
<dbReference type="InterPro" id="IPR036388">
    <property type="entry name" value="WH-like_DNA-bd_sf"/>
</dbReference>
<evidence type="ECO:0000313" key="6">
    <source>
        <dbReference type="EMBL" id="NGO67414.1"/>
    </source>
</evidence>
<dbReference type="PANTHER" id="PTHR30346:SF28">
    <property type="entry name" value="HTH-TYPE TRANSCRIPTIONAL REGULATOR CYNR"/>
    <property type="match status" value="1"/>
</dbReference>
<sequence>MELYQLRYFRAVAEAGHMGMAASRLAVSQSAVSRAVAQLEQELGVALFTRRGRVIELNRFGGDFLVTARETLARLDRGAAGVRELAGEDSGSVALGFLHQLGAVTVPELIRRHRERRPGVGYALRQGSGRGVVQDLLDGSTDLCLTVPGLFDPGGAVRWHELFEQPLRLAVPRGHRLARRAPVDFAELADEPVVLLTADHTLRAIFDAACERHGVRPRVAFEGTDVNTLRGLIGAGIGLGLLPEEGPTREVEEVRLADASLVRPIALGWIEDRYMPPSSAAFRETALHSAR</sequence>
<protein>
    <submittedName>
        <fullName evidence="6">LysR family transcriptional regulator</fullName>
    </submittedName>
</protein>
<dbReference type="Gene3D" id="1.10.10.10">
    <property type="entry name" value="Winged helix-like DNA-binding domain superfamily/Winged helix DNA-binding domain"/>
    <property type="match status" value="1"/>
</dbReference>
<dbReference type="Pfam" id="PF00126">
    <property type="entry name" value="HTH_1"/>
    <property type="match status" value="1"/>
</dbReference>
<evidence type="ECO:0000256" key="2">
    <source>
        <dbReference type="ARBA" id="ARBA00023015"/>
    </source>
</evidence>
<comment type="caution">
    <text evidence="6">The sequence shown here is derived from an EMBL/GenBank/DDBJ whole genome shotgun (WGS) entry which is preliminary data.</text>
</comment>
<gene>
    <name evidence="6" type="ORF">G5C65_03400</name>
</gene>
<dbReference type="GO" id="GO:0003677">
    <property type="term" value="F:DNA binding"/>
    <property type="evidence" value="ECO:0007669"/>
    <property type="project" value="UniProtKB-KW"/>
</dbReference>
<evidence type="ECO:0000313" key="7">
    <source>
        <dbReference type="Proteomes" id="UP000477722"/>
    </source>
</evidence>
<accession>A0A6G4WS86</accession>
<dbReference type="InterPro" id="IPR036390">
    <property type="entry name" value="WH_DNA-bd_sf"/>
</dbReference>
<dbReference type="PANTHER" id="PTHR30346">
    <property type="entry name" value="TRANSCRIPTIONAL DUAL REGULATOR HCAR-RELATED"/>
    <property type="match status" value="1"/>
</dbReference>
<comment type="similarity">
    <text evidence="1">Belongs to the LysR transcriptional regulatory family.</text>
</comment>
<name>A0A6G4WS86_9ACTN</name>
<keyword evidence="3" id="KW-0238">DNA-binding</keyword>
<feature type="domain" description="HTH lysR-type" evidence="5">
    <location>
        <begin position="1"/>
        <end position="58"/>
    </location>
</feature>
<dbReference type="PRINTS" id="PR00039">
    <property type="entry name" value="HTHLYSR"/>
</dbReference>